<dbReference type="GO" id="GO:0047804">
    <property type="term" value="F:cysteine-S-conjugate beta-lyase activity"/>
    <property type="evidence" value="ECO:0007669"/>
    <property type="project" value="EnsemblFungi"/>
</dbReference>
<dbReference type="SUPFAM" id="SSF53383">
    <property type="entry name" value="PLP-dependent transferases"/>
    <property type="match status" value="1"/>
</dbReference>
<dbReference type="PANTHER" id="PTHR11808">
    <property type="entry name" value="TRANS-SULFURATION ENZYME FAMILY MEMBER"/>
    <property type="match status" value="1"/>
</dbReference>
<keyword evidence="4 7" id="KW-0663">Pyridoxal phosphate</keyword>
<name>A0A1Y2BRA4_9FUNG</name>
<evidence type="ECO:0000256" key="4">
    <source>
        <dbReference type="ARBA" id="ARBA00022898"/>
    </source>
</evidence>
<comment type="similarity">
    <text evidence="7">Belongs to the trans-sulfuration enzymes family.</text>
</comment>
<dbReference type="GO" id="GO:1904828">
    <property type="term" value="P:positive regulation of hydrogen sulfide biosynthetic process"/>
    <property type="evidence" value="ECO:0007669"/>
    <property type="project" value="EnsemblFungi"/>
</dbReference>
<dbReference type="OrthoDB" id="3512640at2759"/>
<evidence type="ECO:0000313" key="8">
    <source>
        <dbReference type="EMBL" id="ORY36675.1"/>
    </source>
</evidence>
<dbReference type="GO" id="GO:0019346">
    <property type="term" value="P:transsulfuration"/>
    <property type="evidence" value="ECO:0007669"/>
    <property type="project" value="EnsemblFungi"/>
</dbReference>
<keyword evidence="9" id="KW-1185">Reference proteome</keyword>
<keyword evidence="5" id="KW-0198">Cysteine biosynthesis</keyword>
<dbReference type="GO" id="GO:0005737">
    <property type="term" value="C:cytoplasm"/>
    <property type="evidence" value="ECO:0007669"/>
    <property type="project" value="TreeGrafter"/>
</dbReference>
<dbReference type="InterPro" id="IPR000277">
    <property type="entry name" value="Cys/Met-Metab_PyrdxlP-dep_enz"/>
</dbReference>
<reference evidence="8 9" key="1">
    <citation type="submission" date="2016-07" db="EMBL/GenBank/DDBJ databases">
        <title>Pervasive Adenine N6-methylation of Active Genes in Fungi.</title>
        <authorList>
            <consortium name="DOE Joint Genome Institute"/>
            <person name="Mondo S.J."/>
            <person name="Dannebaum R.O."/>
            <person name="Kuo R.C."/>
            <person name="Labutti K."/>
            <person name="Haridas S."/>
            <person name="Kuo A."/>
            <person name="Salamov A."/>
            <person name="Ahrendt S.R."/>
            <person name="Lipzen A."/>
            <person name="Sullivan W."/>
            <person name="Andreopoulos W.B."/>
            <person name="Clum A."/>
            <person name="Lindquist E."/>
            <person name="Daum C."/>
            <person name="Ramamoorthy G.K."/>
            <person name="Gryganskyi A."/>
            <person name="Culley D."/>
            <person name="Magnuson J.K."/>
            <person name="James T.Y."/>
            <person name="O'Malley M.A."/>
            <person name="Stajich J.E."/>
            <person name="Spatafora J.W."/>
            <person name="Visel A."/>
            <person name="Grigoriev I.V."/>
        </authorList>
    </citation>
    <scope>NUCLEOTIDE SEQUENCE [LARGE SCALE GENOMIC DNA]</scope>
    <source>
        <strain evidence="8 9">JEL800</strain>
    </source>
</reference>
<gene>
    <name evidence="8" type="ORF">BCR33DRAFT_683399</name>
</gene>
<dbReference type="InterPro" id="IPR015422">
    <property type="entry name" value="PyrdxlP-dep_Trfase_small"/>
</dbReference>
<dbReference type="Proteomes" id="UP000193642">
    <property type="component" value="Unassembled WGS sequence"/>
</dbReference>
<organism evidence="8 9">
    <name type="scientific">Rhizoclosmatium globosum</name>
    <dbReference type="NCBI Taxonomy" id="329046"/>
    <lineage>
        <taxon>Eukaryota</taxon>
        <taxon>Fungi</taxon>
        <taxon>Fungi incertae sedis</taxon>
        <taxon>Chytridiomycota</taxon>
        <taxon>Chytridiomycota incertae sedis</taxon>
        <taxon>Chytridiomycetes</taxon>
        <taxon>Chytridiales</taxon>
        <taxon>Chytriomycetaceae</taxon>
        <taxon>Rhizoclosmatium</taxon>
    </lineage>
</organism>
<dbReference type="GO" id="GO:0004123">
    <property type="term" value="F:cystathionine gamma-lyase activity"/>
    <property type="evidence" value="ECO:0007669"/>
    <property type="project" value="EnsemblFungi"/>
</dbReference>
<comment type="caution">
    <text evidence="8">The sequence shown here is derived from an EMBL/GenBank/DDBJ whole genome shotgun (WGS) entry which is preliminary data.</text>
</comment>
<comment type="cofactor">
    <cofactor evidence="1 7">
        <name>pyridoxal 5'-phosphate</name>
        <dbReference type="ChEBI" id="CHEBI:597326"/>
    </cofactor>
</comment>
<dbReference type="EMBL" id="MCGO01000054">
    <property type="protein sequence ID" value="ORY36675.1"/>
    <property type="molecule type" value="Genomic_DNA"/>
</dbReference>
<dbReference type="PANTHER" id="PTHR11808:SF15">
    <property type="entry name" value="CYSTATHIONINE GAMMA-LYASE"/>
    <property type="match status" value="1"/>
</dbReference>
<dbReference type="Gene3D" id="3.90.1150.10">
    <property type="entry name" value="Aspartate Aminotransferase, domain 1"/>
    <property type="match status" value="1"/>
</dbReference>
<dbReference type="GO" id="GO:0030170">
    <property type="term" value="F:pyridoxal phosphate binding"/>
    <property type="evidence" value="ECO:0007669"/>
    <property type="project" value="InterPro"/>
</dbReference>
<dbReference type="GO" id="GO:0019343">
    <property type="term" value="P:cysteine biosynthetic process via cystathionine"/>
    <property type="evidence" value="ECO:0007669"/>
    <property type="project" value="EnsemblFungi"/>
</dbReference>
<protein>
    <recommendedName>
        <fullName evidence="3">cystathionine gamma-lyase</fullName>
        <ecNumber evidence="3">4.4.1.1</ecNumber>
    </recommendedName>
    <alternativeName>
        <fullName evidence="6">Gamma-cystathionase</fullName>
    </alternativeName>
</protein>
<proteinExistence type="inferred from homology"/>
<dbReference type="FunFam" id="3.90.1150.10:FF:000008">
    <property type="entry name" value="Cystathionine gamma-synthase"/>
    <property type="match status" value="1"/>
</dbReference>
<keyword evidence="5" id="KW-0028">Amino-acid biosynthesis</keyword>
<dbReference type="AlphaFoldDB" id="A0A1Y2BRA4"/>
<evidence type="ECO:0000256" key="3">
    <source>
        <dbReference type="ARBA" id="ARBA00012085"/>
    </source>
</evidence>
<dbReference type="STRING" id="329046.A0A1Y2BRA4"/>
<evidence type="ECO:0000256" key="5">
    <source>
        <dbReference type="ARBA" id="ARBA00023192"/>
    </source>
</evidence>
<evidence type="ECO:0000256" key="6">
    <source>
        <dbReference type="ARBA" id="ARBA00029853"/>
    </source>
</evidence>
<evidence type="ECO:0000256" key="2">
    <source>
        <dbReference type="ARBA" id="ARBA00005038"/>
    </source>
</evidence>
<comment type="pathway">
    <text evidence="2">Amino-acid biosynthesis; L-cysteine biosynthesis; L-cysteine from L-homocysteine and L-serine: step 2/2.</text>
</comment>
<evidence type="ECO:0000313" key="9">
    <source>
        <dbReference type="Proteomes" id="UP000193642"/>
    </source>
</evidence>
<sequence length="314" mass="33688">MTIGGIDPKFSSDHFDTRAIHAGQLPDAQTGAVVPPLSLSTTFVQSSAGVHKGFDYSRTSNPTRINFETAISSLERGQFAVAFSSGCATTTAVANLVKSGSHIVCVADVYGGTFRYMTNVAANNGITVDFVDMADPSNISKHIRNNTKMVWIESPTNPTLRLQHQENALHVAKFLESHPLVDSVMFPGLPSHPQHQLALKQCKGFSGMLSFRIKDGTISKSNAFLTSLRLFCLAESLGAVESLAELPSVMTHASLTPEARAALGIDDGLIRLSVGVEDKEDLVRDLDQALRKAFQISSSSAPRVVSAVFAKSKL</sequence>
<dbReference type="InterPro" id="IPR015424">
    <property type="entry name" value="PyrdxlP-dep_Trfase"/>
</dbReference>
<dbReference type="Pfam" id="PF01053">
    <property type="entry name" value="Cys_Met_Meta_PP"/>
    <property type="match status" value="2"/>
</dbReference>
<accession>A0A1Y2BRA4</accession>
<dbReference type="EC" id="4.4.1.1" evidence="3"/>
<evidence type="ECO:0000256" key="1">
    <source>
        <dbReference type="ARBA" id="ARBA00001933"/>
    </source>
</evidence>
<evidence type="ECO:0000256" key="7">
    <source>
        <dbReference type="RuleBase" id="RU362118"/>
    </source>
</evidence>